<evidence type="ECO:0000256" key="1">
    <source>
        <dbReference type="ARBA" id="ARBA00006484"/>
    </source>
</evidence>
<evidence type="ECO:0000256" key="3">
    <source>
        <dbReference type="ARBA" id="ARBA00023002"/>
    </source>
</evidence>
<dbReference type="SUPFAM" id="SSF51735">
    <property type="entry name" value="NAD(P)-binding Rossmann-fold domains"/>
    <property type="match status" value="1"/>
</dbReference>
<dbReference type="Proteomes" id="UP000019678">
    <property type="component" value="Unassembled WGS sequence"/>
</dbReference>
<dbReference type="STRING" id="1192034.CAP_7633"/>
<keyword evidence="6" id="KW-1185">Reference proteome</keyword>
<accession>A0A017SZ23</accession>
<dbReference type="PANTHER" id="PTHR43490">
    <property type="entry name" value="(+)-NEOMENTHOL DEHYDROGENASE"/>
    <property type="match status" value="1"/>
</dbReference>
<dbReference type="EMBL" id="ASRX01000069">
    <property type="protein sequence ID" value="EYF01865.1"/>
    <property type="molecule type" value="Genomic_DNA"/>
</dbReference>
<dbReference type="AlphaFoldDB" id="A0A017SZ23"/>
<comment type="caution">
    <text evidence="5">The sequence shown here is derived from an EMBL/GenBank/DDBJ whole genome shotgun (WGS) entry which is preliminary data.</text>
</comment>
<organism evidence="5 6">
    <name type="scientific">Chondromyces apiculatus DSM 436</name>
    <dbReference type="NCBI Taxonomy" id="1192034"/>
    <lineage>
        <taxon>Bacteria</taxon>
        <taxon>Pseudomonadati</taxon>
        <taxon>Myxococcota</taxon>
        <taxon>Polyangia</taxon>
        <taxon>Polyangiales</taxon>
        <taxon>Polyangiaceae</taxon>
        <taxon>Chondromyces</taxon>
    </lineage>
</organism>
<evidence type="ECO:0000256" key="2">
    <source>
        <dbReference type="ARBA" id="ARBA00022857"/>
    </source>
</evidence>
<dbReference type="PANTHER" id="PTHR43490:SF99">
    <property type="entry name" value="SHORT-CHAIN DEHYDROGENASE_REDUCTASE"/>
    <property type="match status" value="1"/>
</dbReference>
<evidence type="ECO:0000313" key="6">
    <source>
        <dbReference type="Proteomes" id="UP000019678"/>
    </source>
</evidence>
<keyword evidence="2" id="KW-0521">NADP</keyword>
<evidence type="ECO:0000313" key="5">
    <source>
        <dbReference type="EMBL" id="EYF01865.1"/>
    </source>
</evidence>
<protein>
    <submittedName>
        <fullName evidence="5">3-oxoacyl-[acyl-carrier protein] reductase</fullName>
    </submittedName>
</protein>
<dbReference type="eggNOG" id="COG1028">
    <property type="taxonomic scope" value="Bacteria"/>
</dbReference>
<gene>
    <name evidence="5" type="ORF">CAP_7633</name>
</gene>
<dbReference type="PRINTS" id="PR00081">
    <property type="entry name" value="GDHRDH"/>
</dbReference>
<dbReference type="Gene3D" id="3.40.50.720">
    <property type="entry name" value="NAD(P)-binding Rossmann-like Domain"/>
    <property type="match status" value="1"/>
</dbReference>
<dbReference type="PRINTS" id="PR00080">
    <property type="entry name" value="SDRFAMILY"/>
</dbReference>
<name>A0A017SZ23_9BACT</name>
<reference evidence="5 6" key="1">
    <citation type="submission" date="2013-05" db="EMBL/GenBank/DDBJ databases">
        <title>Genome assembly of Chondromyces apiculatus DSM 436.</title>
        <authorList>
            <person name="Sharma G."/>
            <person name="Khatri I."/>
            <person name="Kaur C."/>
            <person name="Mayilraj S."/>
            <person name="Subramanian S."/>
        </authorList>
    </citation>
    <scope>NUCLEOTIDE SEQUENCE [LARGE SCALE GENOMIC DNA]</scope>
    <source>
        <strain evidence="5 6">DSM 436</strain>
    </source>
</reference>
<keyword evidence="3" id="KW-0560">Oxidoreductase</keyword>
<dbReference type="CDD" id="cd05324">
    <property type="entry name" value="carb_red_PTCR-like_SDR_c"/>
    <property type="match status" value="1"/>
</dbReference>
<evidence type="ECO:0000256" key="4">
    <source>
        <dbReference type="RuleBase" id="RU000363"/>
    </source>
</evidence>
<sequence>MEPYIPSMHDKQVALVTGANKGIGLRIARDLAARGFTVLVGSRDLARGEAAAKTITGDARALALDVTDATSIAAAAERIRNEFGRLDVLVNNAAIGHAGKPGRSLDEILKAALPSVASLDEVRAVFETNVFGVLAVTQAMLPLLREAPAGRIVNVSSSGGSLTRTSDPANPYRAMFGVTYSPSKTALNAITVAFSRELESTPIKVNAACPGFTATDINNFEGTRTVEEGAREAVRLALLGPDGPTGTFSDDAGIIPW</sequence>
<dbReference type="GO" id="GO:0016616">
    <property type="term" value="F:oxidoreductase activity, acting on the CH-OH group of donors, NAD or NADP as acceptor"/>
    <property type="evidence" value="ECO:0007669"/>
    <property type="project" value="InterPro"/>
</dbReference>
<dbReference type="InterPro" id="IPR002347">
    <property type="entry name" value="SDR_fam"/>
</dbReference>
<comment type="similarity">
    <text evidence="1 4">Belongs to the short-chain dehydrogenases/reductases (SDR) family.</text>
</comment>
<dbReference type="InterPro" id="IPR036291">
    <property type="entry name" value="NAD(P)-bd_dom_sf"/>
</dbReference>
<proteinExistence type="inferred from homology"/>
<dbReference type="Pfam" id="PF00106">
    <property type="entry name" value="adh_short"/>
    <property type="match status" value="1"/>
</dbReference>
<dbReference type="InterPro" id="IPR045313">
    <property type="entry name" value="CBR1-like"/>
</dbReference>